<evidence type="ECO:0000259" key="3">
    <source>
        <dbReference type="Pfam" id="PF01408"/>
    </source>
</evidence>
<organism evidence="5 6">
    <name type="scientific">Extremus antarcticus</name>
    <dbReference type="NCBI Taxonomy" id="702011"/>
    <lineage>
        <taxon>Eukaryota</taxon>
        <taxon>Fungi</taxon>
        <taxon>Dikarya</taxon>
        <taxon>Ascomycota</taxon>
        <taxon>Pezizomycotina</taxon>
        <taxon>Dothideomycetes</taxon>
        <taxon>Dothideomycetidae</taxon>
        <taxon>Mycosphaerellales</taxon>
        <taxon>Extremaceae</taxon>
        <taxon>Extremus</taxon>
    </lineage>
</organism>
<name>A0AAJ0GF90_9PEZI</name>
<dbReference type="FunFam" id="3.30.360.10:FF:000017">
    <property type="entry name" value="Oxidoreductase family NAD-binding Rossmann fold"/>
    <property type="match status" value="1"/>
</dbReference>
<dbReference type="GO" id="GO:0005737">
    <property type="term" value="C:cytoplasm"/>
    <property type="evidence" value="ECO:0007669"/>
    <property type="project" value="TreeGrafter"/>
</dbReference>
<dbReference type="GO" id="GO:0006740">
    <property type="term" value="P:NADPH regeneration"/>
    <property type="evidence" value="ECO:0007669"/>
    <property type="project" value="TreeGrafter"/>
</dbReference>
<evidence type="ECO:0000313" key="5">
    <source>
        <dbReference type="EMBL" id="KAK3056369.1"/>
    </source>
</evidence>
<dbReference type="Pfam" id="PF01408">
    <property type="entry name" value="GFO_IDH_MocA"/>
    <property type="match status" value="1"/>
</dbReference>
<dbReference type="Proteomes" id="UP001271007">
    <property type="component" value="Unassembled WGS sequence"/>
</dbReference>
<evidence type="ECO:0000256" key="1">
    <source>
        <dbReference type="ARBA" id="ARBA00010928"/>
    </source>
</evidence>
<keyword evidence="6" id="KW-1185">Reference proteome</keyword>
<reference evidence="5" key="1">
    <citation type="submission" date="2023-04" db="EMBL/GenBank/DDBJ databases">
        <title>Black Yeasts Isolated from many extreme environments.</title>
        <authorList>
            <person name="Coleine C."/>
            <person name="Stajich J.E."/>
            <person name="Selbmann L."/>
        </authorList>
    </citation>
    <scope>NUCLEOTIDE SEQUENCE</scope>
    <source>
        <strain evidence="5">CCFEE 5312</strain>
    </source>
</reference>
<dbReference type="PANTHER" id="PTHR42840">
    <property type="entry name" value="NAD(P)-BINDING ROSSMANN-FOLD SUPERFAMILY PROTEIN-RELATED"/>
    <property type="match status" value="1"/>
</dbReference>
<dbReference type="Gene3D" id="3.30.360.10">
    <property type="entry name" value="Dihydrodipicolinate Reductase, domain 2"/>
    <property type="match status" value="1"/>
</dbReference>
<evidence type="ECO:0008006" key="7">
    <source>
        <dbReference type="Google" id="ProtNLM"/>
    </source>
</evidence>
<accession>A0AAJ0GF90</accession>
<dbReference type="Pfam" id="PF22725">
    <property type="entry name" value="GFO_IDH_MocA_C3"/>
    <property type="match status" value="1"/>
</dbReference>
<dbReference type="PANTHER" id="PTHR42840:SF3">
    <property type="entry name" value="BINDING ROSSMANN FOLD OXIDOREDUCTASE, PUTATIVE (AFU_ORTHOLOGUE AFUA_2G10240)-RELATED"/>
    <property type="match status" value="1"/>
</dbReference>
<dbReference type="InterPro" id="IPR036291">
    <property type="entry name" value="NAD(P)-bd_dom_sf"/>
</dbReference>
<dbReference type="GO" id="GO:0000166">
    <property type="term" value="F:nucleotide binding"/>
    <property type="evidence" value="ECO:0007669"/>
    <property type="project" value="InterPro"/>
</dbReference>
<dbReference type="InterPro" id="IPR055170">
    <property type="entry name" value="GFO_IDH_MocA-like_dom"/>
</dbReference>
<dbReference type="EMBL" id="JAWDJX010000006">
    <property type="protein sequence ID" value="KAK3056369.1"/>
    <property type="molecule type" value="Genomic_DNA"/>
</dbReference>
<sequence>MSQKLQKLQVAVSGLGRMGARHALHFLGKTPRANLVAACDPSPKCRQWAETNLAPYGVKIYSSYEEMLEKETINAVVIACITTVHAEQTIRAIELNKHVLCEKPLSTSIEISQSVLDAANKKPHLKVLCGFSRRFDASYRDVAASICNKQIGVPSVIRSQTCDKLDPSGFFVDYAQFSGGIFVDCNVHDIDLTLWYFGQDSVVKSVAAFGITAVQPGLKKWGDVDNGVGVVEFWGGKIAYFYGSRMMAAGQHDMTEIIGTEGKMIVNGNPQRNLVETHEATGLRRELPADYFGRFGDAFVTEANEFTQCCLDDRPLPFKLEGAVQAVKIGSALQESLRSGKKFDFDESGRKIEAGSQSERARLVEEWHCFE</sequence>
<feature type="domain" description="GFO/IDH/MocA-like oxidoreductase" evidence="4">
    <location>
        <begin position="139"/>
        <end position="264"/>
    </location>
</feature>
<dbReference type="GO" id="GO:0016491">
    <property type="term" value="F:oxidoreductase activity"/>
    <property type="evidence" value="ECO:0007669"/>
    <property type="project" value="UniProtKB-KW"/>
</dbReference>
<evidence type="ECO:0000259" key="4">
    <source>
        <dbReference type="Pfam" id="PF22725"/>
    </source>
</evidence>
<gene>
    <name evidence="5" type="ORF">LTR09_002876</name>
</gene>
<proteinExistence type="inferred from homology"/>
<keyword evidence="2" id="KW-0560">Oxidoreductase</keyword>
<comment type="caution">
    <text evidence="5">The sequence shown here is derived from an EMBL/GenBank/DDBJ whole genome shotgun (WGS) entry which is preliminary data.</text>
</comment>
<dbReference type="InterPro" id="IPR000683">
    <property type="entry name" value="Gfo/Idh/MocA-like_OxRdtase_N"/>
</dbReference>
<dbReference type="AlphaFoldDB" id="A0AAJ0GF90"/>
<protein>
    <recommendedName>
        <fullName evidence="7">NAD(P)-binding protein</fullName>
    </recommendedName>
</protein>
<comment type="similarity">
    <text evidence="1">Belongs to the Gfo/Idh/MocA family.</text>
</comment>
<dbReference type="SUPFAM" id="SSF55347">
    <property type="entry name" value="Glyceraldehyde-3-phosphate dehydrogenase-like, C-terminal domain"/>
    <property type="match status" value="1"/>
</dbReference>
<evidence type="ECO:0000313" key="6">
    <source>
        <dbReference type="Proteomes" id="UP001271007"/>
    </source>
</evidence>
<dbReference type="Gene3D" id="3.40.50.720">
    <property type="entry name" value="NAD(P)-binding Rossmann-like Domain"/>
    <property type="match status" value="1"/>
</dbReference>
<feature type="domain" description="Gfo/Idh/MocA-like oxidoreductase N-terminal" evidence="3">
    <location>
        <begin position="9"/>
        <end position="123"/>
    </location>
</feature>
<dbReference type="SUPFAM" id="SSF51735">
    <property type="entry name" value="NAD(P)-binding Rossmann-fold domains"/>
    <property type="match status" value="1"/>
</dbReference>
<evidence type="ECO:0000256" key="2">
    <source>
        <dbReference type="ARBA" id="ARBA00023002"/>
    </source>
</evidence>